<evidence type="ECO:0000256" key="2">
    <source>
        <dbReference type="ARBA" id="ARBA00022737"/>
    </source>
</evidence>
<dbReference type="InterPro" id="IPR015915">
    <property type="entry name" value="Kelch-typ_b-propeller"/>
</dbReference>
<name>A0AAV6W5X2_9LAMI</name>
<dbReference type="PANTHER" id="PTHR46647:SF1">
    <property type="entry name" value="RAB9 EFFECTOR PROTEIN WITH KELCH MOTIFS"/>
    <property type="match status" value="1"/>
</dbReference>
<evidence type="ECO:0000256" key="1">
    <source>
        <dbReference type="ARBA" id="ARBA00022441"/>
    </source>
</evidence>
<gene>
    <name evidence="4" type="ORF">BUALT_Bualt19G0071800</name>
</gene>
<protein>
    <submittedName>
        <fullName evidence="4">Uncharacterized protein</fullName>
    </submittedName>
</protein>
<dbReference type="EMBL" id="WHWC01000019">
    <property type="protein sequence ID" value="KAG8363912.1"/>
    <property type="molecule type" value="Genomic_DNA"/>
</dbReference>
<sequence>MGSLGVNGVSRKKAMWVHPKVMGANPSERWGHSASYFNALLYIFGGCRGGVHFSDVLVCNLTTMTWNILKTSGQGPGPRDSHSATLVGHRMFVFGGTNGSKKVNDLHILDLVSREWTRPECCGNPPCARESHTANVVGDEKLVIFGGSGEGEANYLNDLHILDLKIMEWSSPEVKGNIPAPRDSHSSVVVGNRLFVFGGDSGDRYQGDVSVLDMNKLSWSRVDTHGPSPGARAGHASMYIIGGVGDKKYYNDIWVLDVITSSWAQLDTCSPNSQGRFSHTATVSNLGIAIFGGCGEDERPLNELLILEIDSLAHSDLLETRTKKKAKCFLKRRRIIRLHQYWQQKITFVGDNEDSTSRDVEELEFIPEQSFRFSSDMLHPKRRRTSNSKVTEKKPDTDEHSLSQSQQSSPSQSDHEQTPVKKSVGSSYPFSRVHPLFRQKISCPSRYHQLNNVLINQTNPPKHAISRTCPDIYSSSEHPNQIKQEHINVICSDGCRAHCKASESLSLEAKKFQNLIGAEVRGQVDGAFDSGYLMTATVNGKAFRGVLFAPGPDFVSRGAVLGQHSLPFAHQIAVNNAIGGKNNSSVGYQRHSQQPPKVLAPGAVHSLEQTQPRRLSPEMRAPISLGKELTVNSELQGVVLTLASPGSDHGRL</sequence>
<keyword evidence="5" id="KW-1185">Reference proteome</keyword>
<evidence type="ECO:0000313" key="5">
    <source>
        <dbReference type="Proteomes" id="UP000826271"/>
    </source>
</evidence>
<dbReference type="Proteomes" id="UP000826271">
    <property type="component" value="Unassembled WGS sequence"/>
</dbReference>
<organism evidence="4 5">
    <name type="scientific">Buddleja alternifolia</name>
    <dbReference type="NCBI Taxonomy" id="168488"/>
    <lineage>
        <taxon>Eukaryota</taxon>
        <taxon>Viridiplantae</taxon>
        <taxon>Streptophyta</taxon>
        <taxon>Embryophyta</taxon>
        <taxon>Tracheophyta</taxon>
        <taxon>Spermatophyta</taxon>
        <taxon>Magnoliopsida</taxon>
        <taxon>eudicotyledons</taxon>
        <taxon>Gunneridae</taxon>
        <taxon>Pentapetalae</taxon>
        <taxon>asterids</taxon>
        <taxon>lamiids</taxon>
        <taxon>Lamiales</taxon>
        <taxon>Scrophulariaceae</taxon>
        <taxon>Buddlejeae</taxon>
        <taxon>Buddleja</taxon>
    </lineage>
</organism>
<proteinExistence type="predicted"/>
<keyword evidence="1" id="KW-0880">Kelch repeat</keyword>
<comment type="caution">
    <text evidence="4">The sequence shown here is derived from an EMBL/GenBank/DDBJ whole genome shotgun (WGS) entry which is preliminary data.</text>
</comment>
<dbReference type="Gene3D" id="2.120.10.80">
    <property type="entry name" value="Kelch-type beta propeller"/>
    <property type="match status" value="2"/>
</dbReference>
<dbReference type="SUPFAM" id="SSF117281">
    <property type="entry name" value="Kelch motif"/>
    <property type="match status" value="1"/>
</dbReference>
<keyword evidence="2" id="KW-0677">Repeat</keyword>
<feature type="compositionally biased region" description="Basic and acidic residues" evidence="3">
    <location>
        <begin position="390"/>
        <end position="401"/>
    </location>
</feature>
<feature type="region of interest" description="Disordered" evidence="3">
    <location>
        <begin position="376"/>
        <end position="427"/>
    </location>
</feature>
<reference evidence="4" key="1">
    <citation type="submission" date="2019-10" db="EMBL/GenBank/DDBJ databases">
        <authorList>
            <person name="Zhang R."/>
            <person name="Pan Y."/>
            <person name="Wang J."/>
            <person name="Ma R."/>
            <person name="Yu S."/>
        </authorList>
    </citation>
    <scope>NUCLEOTIDE SEQUENCE</scope>
    <source>
        <strain evidence="4">LA-IB0</strain>
        <tissue evidence="4">Leaf</tissue>
    </source>
</reference>
<evidence type="ECO:0000313" key="4">
    <source>
        <dbReference type="EMBL" id="KAG8363912.1"/>
    </source>
</evidence>
<feature type="compositionally biased region" description="Low complexity" evidence="3">
    <location>
        <begin position="402"/>
        <end position="412"/>
    </location>
</feature>
<dbReference type="Pfam" id="PF24681">
    <property type="entry name" value="Kelch_KLHDC2_KLHL20_DRC7"/>
    <property type="match status" value="2"/>
</dbReference>
<dbReference type="PANTHER" id="PTHR46647">
    <property type="entry name" value="RAB9 EFFECTOR PROTEIN WITH KELCH MOTIFS"/>
    <property type="match status" value="1"/>
</dbReference>
<dbReference type="AlphaFoldDB" id="A0AAV6W5X2"/>
<dbReference type="InterPro" id="IPR052124">
    <property type="entry name" value="Rab9_kelch_effector"/>
</dbReference>
<accession>A0AAV6W5X2</accession>
<evidence type="ECO:0000256" key="3">
    <source>
        <dbReference type="SAM" id="MobiDB-lite"/>
    </source>
</evidence>